<sequence>MPKKDMRDVKALQGDDINYECGLLLLVSVLAIPSDGELCPELMHTIEREKNSREPESLTIQEWMLHDLRIQLAQTKIDKCLHNCYDEATQSFETSTLHHA</sequence>
<comment type="caution">
    <text evidence="1">The sequence shown here is derived from an EMBL/GenBank/DDBJ whole genome shotgun (WGS) entry which is preliminary data.</text>
</comment>
<organism evidence="1 2">
    <name type="scientific">Peronospora matthiolae</name>
    <dbReference type="NCBI Taxonomy" id="2874970"/>
    <lineage>
        <taxon>Eukaryota</taxon>
        <taxon>Sar</taxon>
        <taxon>Stramenopiles</taxon>
        <taxon>Oomycota</taxon>
        <taxon>Peronosporomycetes</taxon>
        <taxon>Peronosporales</taxon>
        <taxon>Peronosporaceae</taxon>
        <taxon>Peronospora</taxon>
    </lineage>
</organism>
<proteinExistence type="predicted"/>
<accession>A0AAV1UZE1</accession>
<dbReference type="AlphaFoldDB" id="A0AAV1UZE1"/>
<name>A0AAV1UZE1_9STRA</name>
<dbReference type="EMBL" id="CAKLBY020000231">
    <property type="protein sequence ID" value="CAK7938519.1"/>
    <property type="molecule type" value="Genomic_DNA"/>
</dbReference>
<reference evidence="1" key="1">
    <citation type="submission" date="2024-01" db="EMBL/GenBank/DDBJ databases">
        <authorList>
            <person name="Webb A."/>
        </authorList>
    </citation>
    <scope>NUCLEOTIDE SEQUENCE</scope>
    <source>
        <strain evidence="1">Pm1</strain>
    </source>
</reference>
<dbReference type="Proteomes" id="UP001162060">
    <property type="component" value="Unassembled WGS sequence"/>
</dbReference>
<evidence type="ECO:0000313" key="2">
    <source>
        <dbReference type="Proteomes" id="UP001162060"/>
    </source>
</evidence>
<evidence type="ECO:0000313" key="1">
    <source>
        <dbReference type="EMBL" id="CAK7938519.1"/>
    </source>
</evidence>
<protein>
    <submittedName>
        <fullName evidence="1">Uncharacterized protein</fullName>
    </submittedName>
</protein>
<gene>
    <name evidence="1" type="ORF">PM001_LOCUS23669</name>
</gene>